<gene>
    <name evidence="1" type="ORF">CCAP1982_LOCUS4743</name>
</gene>
<organism evidence="1 2">
    <name type="scientific">Ceratitis capitata</name>
    <name type="common">Mediterranean fruit fly</name>
    <name type="synonym">Tephritis capitata</name>
    <dbReference type="NCBI Taxonomy" id="7213"/>
    <lineage>
        <taxon>Eukaryota</taxon>
        <taxon>Metazoa</taxon>
        <taxon>Ecdysozoa</taxon>
        <taxon>Arthropoda</taxon>
        <taxon>Hexapoda</taxon>
        <taxon>Insecta</taxon>
        <taxon>Pterygota</taxon>
        <taxon>Neoptera</taxon>
        <taxon>Endopterygota</taxon>
        <taxon>Diptera</taxon>
        <taxon>Brachycera</taxon>
        <taxon>Muscomorpha</taxon>
        <taxon>Tephritoidea</taxon>
        <taxon>Tephritidae</taxon>
        <taxon>Ceratitis</taxon>
        <taxon>Ceratitis</taxon>
    </lineage>
</organism>
<dbReference type="EMBL" id="CAJHJT010000001">
    <property type="protein sequence ID" value="CAD6996037.1"/>
    <property type="molecule type" value="Genomic_DNA"/>
</dbReference>
<protein>
    <submittedName>
        <fullName evidence="1">(Mediterranean fruit fly) hypothetical protein</fullName>
    </submittedName>
</protein>
<dbReference type="InterPro" id="IPR029058">
    <property type="entry name" value="AB_hydrolase_fold"/>
</dbReference>
<sequence>MEDALDIIHVIGLIRYLLPSYHRYLNTRLKRAKVPTYLYRFDLIRLTLTYIALNNVDVGVRGVAHVDDLSYIFYMPESYKLPRDSEEFHTIELMMDYLLRSLPNPIPMLIA</sequence>
<evidence type="ECO:0000313" key="2">
    <source>
        <dbReference type="Proteomes" id="UP000606786"/>
    </source>
</evidence>
<dbReference type="SUPFAM" id="SSF53474">
    <property type="entry name" value="alpha/beta-Hydrolases"/>
    <property type="match status" value="1"/>
</dbReference>
<dbReference type="Gene3D" id="3.40.50.1820">
    <property type="entry name" value="alpha/beta hydrolase"/>
    <property type="match status" value="1"/>
</dbReference>
<dbReference type="AlphaFoldDB" id="A0A811UDN8"/>
<dbReference type="Proteomes" id="UP000606786">
    <property type="component" value="Unassembled WGS sequence"/>
</dbReference>
<accession>A0A811UDN8</accession>
<comment type="caution">
    <text evidence="1">The sequence shown here is derived from an EMBL/GenBank/DDBJ whole genome shotgun (WGS) entry which is preliminary data.</text>
</comment>
<keyword evidence="2" id="KW-1185">Reference proteome</keyword>
<name>A0A811UDN8_CERCA</name>
<reference evidence="1" key="1">
    <citation type="submission" date="2020-11" db="EMBL/GenBank/DDBJ databases">
        <authorList>
            <person name="Whitehead M."/>
        </authorList>
    </citation>
    <scope>NUCLEOTIDE SEQUENCE</scope>
    <source>
        <strain evidence="1">EGII</strain>
    </source>
</reference>
<evidence type="ECO:0000313" key="1">
    <source>
        <dbReference type="EMBL" id="CAD6996037.1"/>
    </source>
</evidence>
<proteinExistence type="predicted"/>